<organism evidence="2 3">
    <name type="scientific">Candidatus Spechtbacteria bacterium SB0662_bin_43</name>
    <dbReference type="NCBI Taxonomy" id="2604897"/>
    <lineage>
        <taxon>Bacteria</taxon>
        <taxon>Candidatus Spechtiibacteriota</taxon>
    </lineage>
</organism>
<sequence>MNAVNYTYLFLSIFFLVLFFVYSSPAFSHEEHTFINSSEQKQKLEECLALPAFQDSCYFELCENRNPYICTEDILDAVVLLAGPQKAMDVLNGIMDSSLFAIQTNGHLLSHVIGNAMAHHIGFSGEIFVQCPEGFNWGCTHGFFEDALKKQSDVVKAGIDICESIPERPIHRKSFCYHGIGHIFMFNESYNVKKSLSFCDQLPSNLAQQGCYQGVLMENQEYIFVESEDTIDGWLLSEERKETQGYRDDDFLAPCNRLEDKYRPQCYEMHGYYLMHRNNFSMKDASHMCLNDRDYTSDCITGISIMTTSTSWQPVLMEFNPIEPTRETTFIENAAHLCGMVPYDYIEQCQWIAVNHLMTYEYFQDASNFCMLYGIDKKRCFKYIGIVFHISGTDDTESIKGCEMMPEEYRDDCIEGSLLGYIEATRQKSYNNENPITQSQNSADEQSEPETSSHLLYLFIVLGSILLITPLVYFYRTKKHLWGEYIGR</sequence>
<evidence type="ECO:0000313" key="2">
    <source>
        <dbReference type="EMBL" id="MYE38396.1"/>
    </source>
</evidence>
<keyword evidence="1" id="KW-0812">Transmembrane</keyword>
<accession>A0A845DJN2</accession>
<feature type="transmembrane region" description="Helical" evidence="1">
    <location>
        <begin position="455"/>
        <end position="475"/>
    </location>
</feature>
<keyword evidence="1" id="KW-1133">Transmembrane helix</keyword>
<reference evidence="2 3" key="1">
    <citation type="submission" date="2019-09" db="EMBL/GenBank/DDBJ databases">
        <title>Characterisation of the sponge microbiome using genome-centric metagenomics.</title>
        <authorList>
            <person name="Engelberts J.P."/>
            <person name="Robbins S.J."/>
            <person name="De Goeij J.M."/>
            <person name="Aranda M."/>
            <person name="Bell S.C."/>
            <person name="Webster N.S."/>
        </authorList>
    </citation>
    <scope>NUCLEOTIDE SEQUENCE [LARGE SCALE GENOMIC DNA]</scope>
    <source>
        <strain evidence="2">SB0662_bin_43</strain>
    </source>
</reference>
<evidence type="ECO:0000256" key="1">
    <source>
        <dbReference type="SAM" id="Phobius"/>
    </source>
</evidence>
<dbReference type="Proteomes" id="UP000449092">
    <property type="component" value="Unassembled WGS sequence"/>
</dbReference>
<proteinExistence type="predicted"/>
<dbReference type="EMBL" id="VXOY01000022">
    <property type="protein sequence ID" value="MYE38396.1"/>
    <property type="molecule type" value="Genomic_DNA"/>
</dbReference>
<name>A0A845DJN2_9BACT</name>
<gene>
    <name evidence="2" type="ORF">F4X82_02685</name>
</gene>
<protein>
    <submittedName>
        <fullName evidence="2">Uncharacterized protein</fullName>
    </submittedName>
</protein>
<evidence type="ECO:0000313" key="3">
    <source>
        <dbReference type="Proteomes" id="UP000449092"/>
    </source>
</evidence>
<keyword evidence="1" id="KW-0472">Membrane</keyword>
<comment type="caution">
    <text evidence="2">The sequence shown here is derived from an EMBL/GenBank/DDBJ whole genome shotgun (WGS) entry which is preliminary data.</text>
</comment>
<dbReference type="AlphaFoldDB" id="A0A845DJN2"/>